<feature type="compositionally biased region" description="Low complexity" evidence="1">
    <location>
        <begin position="93"/>
        <end position="106"/>
    </location>
</feature>
<dbReference type="Proteomes" id="UP001341840">
    <property type="component" value="Unassembled WGS sequence"/>
</dbReference>
<sequence>MFSIPRQRFHLTDAPRPLSLPIRNSLVFKTDNIIVEESKPIERLTAGFVNKKGVTEKIEERKLANQETKLGSKNRARLHAYAFASNSDSYAGSSPSIKSSLEAESSAAMERLLDIS</sequence>
<evidence type="ECO:0000256" key="1">
    <source>
        <dbReference type="SAM" id="MobiDB-lite"/>
    </source>
</evidence>
<name>A0ABU6UVW1_9FABA</name>
<protein>
    <submittedName>
        <fullName evidence="2">Uncharacterized protein</fullName>
    </submittedName>
</protein>
<evidence type="ECO:0000313" key="3">
    <source>
        <dbReference type="Proteomes" id="UP001341840"/>
    </source>
</evidence>
<feature type="region of interest" description="Disordered" evidence="1">
    <location>
        <begin position="87"/>
        <end position="106"/>
    </location>
</feature>
<dbReference type="EMBL" id="JASCZI010122816">
    <property type="protein sequence ID" value="MED6164772.1"/>
    <property type="molecule type" value="Genomic_DNA"/>
</dbReference>
<evidence type="ECO:0000313" key="2">
    <source>
        <dbReference type="EMBL" id="MED6164772.1"/>
    </source>
</evidence>
<organism evidence="2 3">
    <name type="scientific">Stylosanthes scabra</name>
    <dbReference type="NCBI Taxonomy" id="79078"/>
    <lineage>
        <taxon>Eukaryota</taxon>
        <taxon>Viridiplantae</taxon>
        <taxon>Streptophyta</taxon>
        <taxon>Embryophyta</taxon>
        <taxon>Tracheophyta</taxon>
        <taxon>Spermatophyta</taxon>
        <taxon>Magnoliopsida</taxon>
        <taxon>eudicotyledons</taxon>
        <taxon>Gunneridae</taxon>
        <taxon>Pentapetalae</taxon>
        <taxon>rosids</taxon>
        <taxon>fabids</taxon>
        <taxon>Fabales</taxon>
        <taxon>Fabaceae</taxon>
        <taxon>Papilionoideae</taxon>
        <taxon>50 kb inversion clade</taxon>
        <taxon>dalbergioids sensu lato</taxon>
        <taxon>Dalbergieae</taxon>
        <taxon>Pterocarpus clade</taxon>
        <taxon>Stylosanthes</taxon>
    </lineage>
</organism>
<feature type="non-terminal residue" evidence="2">
    <location>
        <position position="116"/>
    </location>
</feature>
<reference evidence="2 3" key="1">
    <citation type="journal article" date="2023" name="Plants (Basel)">
        <title>Bridging the Gap: Combining Genomics and Transcriptomics Approaches to Understand Stylosanthes scabra, an Orphan Legume from the Brazilian Caatinga.</title>
        <authorList>
            <person name="Ferreira-Neto J.R.C."/>
            <person name="da Silva M.D."/>
            <person name="Binneck E."/>
            <person name="de Melo N.F."/>
            <person name="da Silva R.H."/>
            <person name="de Melo A.L.T.M."/>
            <person name="Pandolfi V."/>
            <person name="Bustamante F.O."/>
            <person name="Brasileiro-Vidal A.C."/>
            <person name="Benko-Iseppon A.M."/>
        </authorList>
    </citation>
    <scope>NUCLEOTIDE SEQUENCE [LARGE SCALE GENOMIC DNA]</scope>
    <source>
        <tissue evidence="2">Leaves</tissue>
    </source>
</reference>
<accession>A0ABU6UVW1</accession>
<comment type="caution">
    <text evidence="2">The sequence shown here is derived from an EMBL/GenBank/DDBJ whole genome shotgun (WGS) entry which is preliminary data.</text>
</comment>
<gene>
    <name evidence="2" type="ORF">PIB30_093363</name>
</gene>
<keyword evidence="3" id="KW-1185">Reference proteome</keyword>
<proteinExistence type="predicted"/>